<evidence type="ECO:0000256" key="2">
    <source>
        <dbReference type="PROSITE-ProRule" id="PRU00708"/>
    </source>
</evidence>
<keyword evidence="1" id="KW-0677">Repeat</keyword>
<dbReference type="OrthoDB" id="1934782at2759"/>
<dbReference type="GO" id="GO:0003723">
    <property type="term" value="F:RNA binding"/>
    <property type="evidence" value="ECO:0007669"/>
    <property type="project" value="InterPro"/>
</dbReference>
<organism evidence="3 4">
    <name type="scientific">Anisodus acutangulus</name>
    <dbReference type="NCBI Taxonomy" id="402998"/>
    <lineage>
        <taxon>Eukaryota</taxon>
        <taxon>Viridiplantae</taxon>
        <taxon>Streptophyta</taxon>
        <taxon>Embryophyta</taxon>
        <taxon>Tracheophyta</taxon>
        <taxon>Spermatophyta</taxon>
        <taxon>Magnoliopsida</taxon>
        <taxon>eudicotyledons</taxon>
        <taxon>Gunneridae</taxon>
        <taxon>Pentapetalae</taxon>
        <taxon>asterids</taxon>
        <taxon>lamiids</taxon>
        <taxon>Solanales</taxon>
        <taxon>Solanaceae</taxon>
        <taxon>Solanoideae</taxon>
        <taxon>Hyoscyameae</taxon>
        <taxon>Anisodus</taxon>
    </lineage>
</organism>
<feature type="repeat" description="PPR" evidence="2">
    <location>
        <begin position="100"/>
        <end position="134"/>
    </location>
</feature>
<dbReference type="Pfam" id="PF01535">
    <property type="entry name" value="PPR"/>
    <property type="match status" value="2"/>
</dbReference>
<dbReference type="InterPro" id="IPR011990">
    <property type="entry name" value="TPR-like_helical_dom_sf"/>
</dbReference>
<keyword evidence="4" id="KW-1185">Reference proteome</keyword>
<gene>
    <name evidence="3" type="ORF">K7X08_002363</name>
</gene>
<name>A0A9Q1LPC1_9SOLA</name>
<dbReference type="PROSITE" id="PS51375">
    <property type="entry name" value="PPR"/>
    <property type="match status" value="1"/>
</dbReference>
<reference evidence="4" key="1">
    <citation type="journal article" date="2023" name="Proc. Natl. Acad. Sci. U.S.A.">
        <title>Genomic and structural basis for evolution of tropane alkaloid biosynthesis.</title>
        <authorList>
            <person name="Wanga Y.-J."/>
            <person name="Taina T."/>
            <person name="Yua J.-Y."/>
            <person name="Lia J."/>
            <person name="Xua B."/>
            <person name="Chenc J."/>
            <person name="D'Auriad J.C."/>
            <person name="Huanga J.-P."/>
            <person name="Huanga S.-X."/>
        </authorList>
    </citation>
    <scope>NUCLEOTIDE SEQUENCE [LARGE SCALE GENOMIC DNA]</scope>
    <source>
        <strain evidence="4">cv. KIB-2019</strain>
    </source>
</reference>
<dbReference type="EMBL" id="JAJAGQ010000015">
    <property type="protein sequence ID" value="KAJ8541547.1"/>
    <property type="molecule type" value="Genomic_DNA"/>
</dbReference>
<dbReference type="PANTHER" id="PTHR47926">
    <property type="entry name" value="PENTATRICOPEPTIDE REPEAT-CONTAINING PROTEIN"/>
    <property type="match status" value="1"/>
</dbReference>
<evidence type="ECO:0000313" key="4">
    <source>
        <dbReference type="Proteomes" id="UP001152561"/>
    </source>
</evidence>
<dbReference type="Proteomes" id="UP001152561">
    <property type="component" value="Unassembled WGS sequence"/>
</dbReference>
<dbReference type="InterPro" id="IPR002885">
    <property type="entry name" value="PPR_rpt"/>
</dbReference>
<evidence type="ECO:0008006" key="5">
    <source>
        <dbReference type="Google" id="ProtNLM"/>
    </source>
</evidence>
<evidence type="ECO:0000256" key="1">
    <source>
        <dbReference type="ARBA" id="ARBA00022737"/>
    </source>
</evidence>
<proteinExistence type="predicted"/>
<dbReference type="NCBIfam" id="TIGR00756">
    <property type="entry name" value="PPR"/>
    <property type="match status" value="3"/>
</dbReference>
<evidence type="ECO:0000313" key="3">
    <source>
        <dbReference type="EMBL" id="KAJ8541547.1"/>
    </source>
</evidence>
<dbReference type="Gene3D" id="1.25.40.10">
    <property type="entry name" value="Tetratricopeptide repeat domain"/>
    <property type="match status" value="1"/>
</dbReference>
<dbReference type="Pfam" id="PF13041">
    <property type="entry name" value="PPR_2"/>
    <property type="match status" value="1"/>
</dbReference>
<dbReference type="AlphaFoldDB" id="A0A9Q1LPC1"/>
<dbReference type="InterPro" id="IPR046960">
    <property type="entry name" value="PPR_At4g14850-like_plant"/>
</dbReference>
<accession>A0A9Q1LPC1</accession>
<protein>
    <recommendedName>
        <fullName evidence="5">Pentatricopeptide repeat-containing protein</fullName>
    </recommendedName>
</protein>
<comment type="caution">
    <text evidence="3">The sequence shown here is derived from an EMBL/GenBank/DDBJ whole genome shotgun (WGS) entry which is preliminary data.</text>
</comment>
<dbReference type="GO" id="GO:0009451">
    <property type="term" value="P:RNA modification"/>
    <property type="evidence" value="ECO:0007669"/>
    <property type="project" value="InterPro"/>
</dbReference>
<sequence length="162" mass="17663">MWNSGVWPNQFSYAIVLSACARLVDVELGKQVHCSVVKTGLGFDSFTEGQPQKAMAVFEEMQERGCVPDQVASVTIINACVGLGRLEDACQLFMQMTSPNVVAWNVMISGHAKGGKEVEAIKFFQDMIKASIRPTRSTLGSVLSAIASVANLSFDLRSMLWQ</sequence>